<comment type="caution">
    <text evidence="2">The sequence shown here is derived from an EMBL/GenBank/DDBJ whole genome shotgun (WGS) entry which is preliminary data.</text>
</comment>
<dbReference type="Gene3D" id="3.30.420.40">
    <property type="match status" value="1"/>
</dbReference>
<sequence length="163" mass="17947">MEIRSPYDSDGIVEDWDAAARLWEYSITSRLTGARPTSAAKNGLNDDKKEGEEAGDGDGDIAMEGIEEQEKPMSEHPLLMSEPAWNPAKHRAKCMEIALEDWGAPAFWLGKTGVLAAYVHFSQRDRVRIADCVVVSLRASLTLLSSTSELARPRSHPCMMALS</sequence>
<keyword evidence="3" id="KW-1185">Reference proteome</keyword>
<dbReference type="EMBL" id="CAIJEN010000001">
    <property type="protein sequence ID" value="CAD0082405.1"/>
    <property type="molecule type" value="Genomic_DNA"/>
</dbReference>
<reference evidence="2" key="1">
    <citation type="submission" date="2020-06" db="EMBL/GenBank/DDBJ databases">
        <authorList>
            <person name="Onetto C."/>
        </authorList>
    </citation>
    <scope>NUCLEOTIDE SEQUENCE</scope>
</reference>
<organism evidence="2 3">
    <name type="scientific">Aureobasidium vineae</name>
    <dbReference type="NCBI Taxonomy" id="2773715"/>
    <lineage>
        <taxon>Eukaryota</taxon>
        <taxon>Fungi</taxon>
        <taxon>Dikarya</taxon>
        <taxon>Ascomycota</taxon>
        <taxon>Pezizomycotina</taxon>
        <taxon>Dothideomycetes</taxon>
        <taxon>Dothideomycetidae</taxon>
        <taxon>Dothideales</taxon>
        <taxon>Saccotheciaceae</taxon>
        <taxon>Aureobasidium</taxon>
    </lineage>
</organism>
<evidence type="ECO:0000256" key="1">
    <source>
        <dbReference type="SAM" id="MobiDB-lite"/>
    </source>
</evidence>
<evidence type="ECO:0000313" key="3">
    <source>
        <dbReference type="Proteomes" id="UP000716446"/>
    </source>
</evidence>
<dbReference type="InterPro" id="IPR043129">
    <property type="entry name" value="ATPase_NBD"/>
</dbReference>
<dbReference type="PANTHER" id="PTHR11937">
    <property type="entry name" value="ACTIN"/>
    <property type="match status" value="1"/>
</dbReference>
<dbReference type="Proteomes" id="UP000716446">
    <property type="component" value="Unassembled WGS sequence"/>
</dbReference>
<name>A0A9N8J7R4_9PEZI</name>
<proteinExistence type="predicted"/>
<gene>
    <name evidence="2" type="ORF">AWRI4619_LOCUS972</name>
</gene>
<feature type="compositionally biased region" description="Acidic residues" evidence="1">
    <location>
        <begin position="53"/>
        <end position="64"/>
    </location>
</feature>
<dbReference type="AlphaFoldDB" id="A0A9N8J7R4"/>
<dbReference type="SUPFAM" id="SSF53067">
    <property type="entry name" value="Actin-like ATPase domain"/>
    <property type="match status" value="1"/>
</dbReference>
<dbReference type="InterPro" id="IPR004000">
    <property type="entry name" value="Actin"/>
</dbReference>
<protein>
    <submittedName>
        <fullName evidence="2">Uncharacterized protein</fullName>
    </submittedName>
</protein>
<feature type="region of interest" description="Disordered" evidence="1">
    <location>
        <begin position="33"/>
        <end position="64"/>
    </location>
</feature>
<dbReference type="Pfam" id="PF00022">
    <property type="entry name" value="Actin"/>
    <property type="match status" value="1"/>
</dbReference>
<evidence type="ECO:0000313" key="2">
    <source>
        <dbReference type="EMBL" id="CAD0082405.1"/>
    </source>
</evidence>
<accession>A0A9N8J7R4</accession>